<evidence type="ECO:0000313" key="8">
    <source>
        <dbReference type="Proteomes" id="UP000198956"/>
    </source>
</evidence>
<dbReference type="Pfam" id="PF00202">
    <property type="entry name" value="Aminotran_3"/>
    <property type="match status" value="1"/>
</dbReference>
<dbReference type="Gene3D" id="3.40.640.10">
    <property type="entry name" value="Type I PLP-dependent aspartate aminotransferase-like (Major domain)"/>
    <property type="match status" value="1"/>
</dbReference>
<dbReference type="PANTHER" id="PTHR11986:SF79">
    <property type="entry name" value="ACETYLORNITHINE AMINOTRANSFERASE, MITOCHONDRIAL"/>
    <property type="match status" value="1"/>
</dbReference>
<sequence>MRSNTNHGLPVIKTTIPGPKSQQLLSKLRELEAPNLTNTDNEITIVWERTTGANIIDVDGNQYIDMAAGLNVANIGHTHPAVQAAVSKQIEEMLQGMGDFHANIRKIEFMEFIQKIIPIPNAKMIVSVNGSDAVDSALKTANLATGKSGYIAFYGAYHGMGAKSIEVTARHHFRRPFKNETKKSTAFAPYPYCYRCPYGEQVDTCKLTCLKTVQDMIENTASGVEDVAAVIIEPIQGRGGVVVASQKFLQGLREICDRNNVLLIFDEILTGFGRTGKMFSFLHSGVIPDIMTIGKGLSSGYPISVCAAKQEVMDKAWGQYNGEPIHTSTFQGNPLGSVIAMASIKELLNSNLVEKSHYDGLYLQKELRNRIGAHPNVGDIRGNGLMVGIELVKDRDTKEAAPELCWEIIRRAMKKGVLLLNGGHQVNVLCLTPPLCITNEQLNFVINTLETILNELKVELYQQN</sequence>
<evidence type="ECO:0000256" key="3">
    <source>
        <dbReference type="ARBA" id="ARBA00022679"/>
    </source>
</evidence>
<dbReference type="PIRSF" id="PIRSF000521">
    <property type="entry name" value="Transaminase_4ab_Lys_Orn"/>
    <property type="match status" value="1"/>
</dbReference>
<dbReference type="EMBL" id="FNDE01000020">
    <property type="protein sequence ID" value="SDH33648.1"/>
    <property type="molecule type" value="Genomic_DNA"/>
</dbReference>
<evidence type="ECO:0000313" key="9">
    <source>
        <dbReference type="Proteomes" id="UP000826616"/>
    </source>
</evidence>
<dbReference type="InterPro" id="IPR049704">
    <property type="entry name" value="Aminotrans_3_PPA_site"/>
</dbReference>
<dbReference type="GO" id="GO:0008483">
    <property type="term" value="F:transaminase activity"/>
    <property type="evidence" value="ECO:0007669"/>
    <property type="project" value="UniProtKB-KW"/>
</dbReference>
<reference evidence="7 8" key="1">
    <citation type="submission" date="2016-10" db="EMBL/GenBank/DDBJ databases">
        <authorList>
            <person name="de Groot N.N."/>
        </authorList>
    </citation>
    <scope>NUCLEOTIDE SEQUENCE [LARGE SCALE GENOMIC DNA]</scope>
    <source>
        <strain evidence="7 8">L 420-91</strain>
    </source>
</reference>
<dbReference type="GO" id="GO:0042802">
    <property type="term" value="F:identical protein binding"/>
    <property type="evidence" value="ECO:0007669"/>
    <property type="project" value="TreeGrafter"/>
</dbReference>
<dbReference type="InterPro" id="IPR015424">
    <property type="entry name" value="PyrdxlP-dep_Trfase"/>
</dbReference>
<evidence type="ECO:0000313" key="7">
    <source>
        <dbReference type="EMBL" id="SDH33648.1"/>
    </source>
</evidence>
<dbReference type="GeneID" id="97141253"/>
<dbReference type="InterPro" id="IPR015421">
    <property type="entry name" value="PyrdxlP-dep_Trfase_major"/>
</dbReference>
<keyword evidence="9" id="KW-1185">Reference proteome</keyword>
<dbReference type="EMBL" id="CP080764">
    <property type="protein sequence ID" value="QYY44058.1"/>
    <property type="molecule type" value="Genomic_DNA"/>
</dbReference>
<accession>A0A1G8BKJ8</accession>
<name>A0A1G8BKJ8_ANETH</name>
<dbReference type="Gene3D" id="3.90.1150.10">
    <property type="entry name" value="Aspartate Aminotransferase, domain 1"/>
    <property type="match status" value="1"/>
</dbReference>
<keyword evidence="3 7" id="KW-0808">Transferase</keyword>
<keyword evidence="4 5" id="KW-0663">Pyridoxal phosphate</keyword>
<evidence type="ECO:0000256" key="1">
    <source>
        <dbReference type="ARBA" id="ARBA00001933"/>
    </source>
</evidence>
<organism evidence="7 8">
    <name type="scientific">Aneurinibacillus thermoaerophilus</name>
    <dbReference type="NCBI Taxonomy" id="143495"/>
    <lineage>
        <taxon>Bacteria</taxon>
        <taxon>Bacillati</taxon>
        <taxon>Bacillota</taxon>
        <taxon>Bacilli</taxon>
        <taxon>Bacillales</taxon>
        <taxon>Paenibacillaceae</taxon>
        <taxon>Aneurinibacillus group</taxon>
        <taxon>Aneurinibacillus</taxon>
    </lineage>
</organism>
<dbReference type="InterPro" id="IPR015422">
    <property type="entry name" value="PyrdxlP-dep_Trfase_small"/>
</dbReference>
<evidence type="ECO:0000256" key="4">
    <source>
        <dbReference type="ARBA" id="ARBA00022898"/>
    </source>
</evidence>
<dbReference type="AlphaFoldDB" id="A0A1G8BKJ8"/>
<proteinExistence type="inferred from homology"/>
<dbReference type="InterPro" id="IPR050103">
    <property type="entry name" value="Class-III_PLP-dep_AT"/>
</dbReference>
<dbReference type="InterPro" id="IPR005814">
    <property type="entry name" value="Aminotrans_3"/>
</dbReference>
<protein>
    <submittedName>
        <fullName evidence="7">4-aminobutyrate aminotransferase apoenzyme</fullName>
    </submittedName>
    <submittedName>
        <fullName evidence="6">Aspartate aminotransferase family protein</fullName>
    </submittedName>
</protein>
<evidence type="ECO:0000256" key="2">
    <source>
        <dbReference type="ARBA" id="ARBA00022576"/>
    </source>
</evidence>
<dbReference type="PROSITE" id="PS00600">
    <property type="entry name" value="AA_TRANSFER_CLASS_3"/>
    <property type="match status" value="1"/>
</dbReference>
<dbReference type="SUPFAM" id="SSF53383">
    <property type="entry name" value="PLP-dependent transferases"/>
    <property type="match status" value="1"/>
</dbReference>
<dbReference type="GO" id="GO:0030170">
    <property type="term" value="F:pyridoxal phosphate binding"/>
    <property type="evidence" value="ECO:0007669"/>
    <property type="project" value="InterPro"/>
</dbReference>
<comment type="similarity">
    <text evidence="5">Belongs to the class-III pyridoxal-phosphate-dependent aminotransferase family.</text>
</comment>
<evidence type="ECO:0000313" key="6">
    <source>
        <dbReference type="EMBL" id="QYY44058.1"/>
    </source>
</evidence>
<dbReference type="Proteomes" id="UP000826616">
    <property type="component" value="Chromosome"/>
</dbReference>
<dbReference type="RefSeq" id="WP_057899108.1">
    <property type="nucleotide sequence ID" value="NZ_CP080764.1"/>
</dbReference>
<keyword evidence="2 7" id="KW-0032">Aminotransferase</keyword>
<evidence type="ECO:0000256" key="5">
    <source>
        <dbReference type="RuleBase" id="RU003560"/>
    </source>
</evidence>
<dbReference type="CDD" id="cd00610">
    <property type="entry name" value="OAT_like"/>
    <property type="match status" value="1"/>
</dbReference>
<comment type="cofactor">
    <cofactor evidence="1">
        <name>pyridoxal 5'-phosphate</name>
        <dbReference type="ChEBI" id="CHEBI:597326"/>
    </cofactor>
</comment>
<dbReference type="OrthoDB" id="9807885at2"/>
<dbReference type="Proteomes" id="UP000198956">
    <property type="component" value="Unassembled WGS sequence"/>
</dbReference>
<reference evidence="6 9" key="2">
    <citation type="submission" date="2021-08" db="EMBL/GenBank/DDBJ databases">
        <title>Complete genome sequence of the strain Aneurinibacillus thermoaerophilus CCM 8960.</title>
        <authorList>
            <person name="Musilova J."/>
            <person name="Kourilova X."/>
            <person name="Pernicova I."/>
            <person name="Bezdicek M."/>
            <person name="Lengerova M."/>
            <person name="Obruca S."/>
            <person name="Sedlar K."/>
        </authorList>
    </citation>
    <scope>NUCLEOTIDE SEQUENCE [LARGE SCALE GENOMIC DNA]</scope>
    <source>
        <strain evidence="6 9">CCM 8960</strain>
    </source>
</reference>
<gene>
    <name evidence="6" type="ORF">K3F53_07720</name>
    <name evidence="7" type="ORF">SAMN04489735_102021</name>
</gene>
<dbReference type="PANTHER" id="PTHR11986">
    <property type="entry name" value="AMINOTRANSFERASE CLASS III"/>
    <property type="match status" value="1"/>
</dbReference>